<dbReference type="Gene3D" id="3.40.50.720">
    <property type="entry name" value="NAD(P)-binding Rossmann-like Domain"/>
    <property type="match status" value="1"/>
</dbReference>
<keyword evidence="2" id="KW-0560">Oxidoreductase</keyword>
<dbReference type="InParanoid" id="W3WLG1"/>
<evidence type="ECO:0000313" key="5">
    <source>
        <dbReference type="Proteomes" id="UP000030651"/>
    </source>
</evidence>
<dbReference type="EMBL" id="KI912119">
    <property type="protein sequence ID" value="ETS74725.1"/>
    <property type="molecule type" value="Genomic_DNA"/>
</dbReference>
<keyword evidence="5" id="KW-1185">Reference proteome</keyword>
<name>W3WLG1_PESFW</name>
<dbReference type="InterPro" id="IPR011032">
    <property type="entry name" value="GroES-like_sf"/>
</dbReference>
<dbReference type="RefSeq" id="XP_007839981.1">
    <property type="nucleotide sequence ID" value="XM_007841790.1"/>
</dbReference>
<dbReference type="PANTHER" id="PTHR45348">
    <property type="entry name" value="HYPOTHETICAL OXIDOREDUCTASE (EUROFUNG)"/>
    <property type="match status" value="1"/>
</dbReference>
<dbReference type="InterPro" id="IPR047122">
    <property type="entry name" value="Trans-enoyl_RdTase-like"/>
</dbReference>
<accession>W3WLG1</accession>
<dbReference type="InterPro" id="IPR020843">
    <property type="entry name" value="ER"/>
</dbReference>
<dbReference type="Gene3D" id="3.90.180.10">
    <property type="entry name" value="Medium-chain alcohol dehydrogenases, catalytic domain"/>
    <property type="match status" value="1"/>
</dbReference>
<dbReference type="InterPro" id="IPR013154">
    <property type="entry name" value="ADH-like_N"/>
</dbReference>
<dbReference type="GO" id="GO:0016651">
    <property type="term" value="F:oxidoreductase activity, acting on NAD(P)H"/>
    <property type="evidence" value="ECO:0007669"/>
    <property type="project" value="InterPro"/>
</dbReference>
<dbReference type="Proteomes" id="UP000030651">
    <property type="component" value="Unassembled WGS sequence"/>
</dbReference>
<dbReference type="eggNOG" id="KOG1198">
    <property type="taxonomic scope" value="Eukaryota"/>
</dbReference>
<feature type="domain" description="Enoyl reductase (ER)" evidence="3">
    <location>
        <begin position="9"/>
        <end position="329"/>
    </location>
</feature>
<dbReference type="SUPFAM" id="SSF51735">
    <property type="entry name" value="NAD(P)-binding Rossmann-fold domains"/>
    <property type="match status" value="1"/>
</dbReference>
<reference evidence="5" key="1">
    <citation type="journal article" date="2015" name="BMC Genomics">
        <title>Genomic and transcriptomic analysis of the endophytic fungus Pestalotiopsis fici reveals its lifestyle and high potential for synthesis of natural products.</title>
        <authorList>
            <person name="Wang X."/>
            <person name="Zhang X."/>
            <person name="Liu L."/>
            <person name="Xiang M."/>
            <person name="Wang W."/>
            <person name="Sun X."/>
            <person name="Che Y."/>
            <person name="Guo L."/>
            <person name="Liu G."/>
            <person name="Guo L."/>
            <person name="Wang C."/>
            <person name="Yin W.B."/>
            <person name="Stadler M."/>
            <person name="Zhang X."/>
            <person name="Liu X."/>
        </authorList>
    </citation>
    <scope>NUCLEOTIDE SEQUENCE [LARGE SCALE GENOMIC DNA]</scope>
    <source>
        <strain evidence="5">W106-1 / CGMCC3.15140</strain>
    </source>
</reference>
<organism evidence="4 5">
    <name type="scientific">Pestalotiopsis fici (strain W106-1 / CGMCC3.15140)</name>
    <dbReference type="NCBI Taxonomy" id="1229662"/>
    <lineage>
        <taxon>Eukaryota</taxon>
        <taxon>Fungi</taxon>
        <taxon>Dikarya</taxon>
        <taxon>Ascomycota</taxon>
        <taxon>Pezizomycotina</taxon>
        <taxon>Sordariomycetes</taxon>
        <taxon>Xylariomycetidae</taxon>
        <taxon>Amphisphaeriales</taxon>
        <taxon>Sporocadaceae</taxon>
        <taxon>Pestalotiopsis</taxon>
    </lineage>
</organism>
<dbReference type="AlphaFoldDB" id="W3WLG1"/>
<evidence type="ECO:0000313" key="4">
    <source>
        <dbReference type="EMBL" id="ETS74725.1"/>
    </source>
</evidence>
<dbReference type="STRING" id="1229662.W3WLG1"/>
<dbReference type="OMA" id="GWFKPHP"/>
<dbReference type="InterPro" id="IPR036291">
    <property type="entry name" value="NAD(P)-bd_dom_sf"/>
</dbReference>
<dbReference type="PANTHER" id="PTHR45348:SF5">
    <property type="entry name" value="OXIDOREDUCTASE, PUTATIVE (AFU_ORTHOLOGUE AFUA_8G01420)-RELATED"/>
    <property type="match status" value="1"/>
</dbReference>
<dbReference type="Pfam" id="PF08240">
    <property type="entry name" value="ADH_N"/>
    <property type="match status" value="1"/>
</dbReference>
<proteinExistence type="inferred from homology"/>
<evidence type="ECO:0000256" key="1">
    <source>
        <dbReference type="ARBA" id="ARBA00008072"/>
    </source>
</evidence>
<dbReference type="SUPFAM" id="SSF50129">
    <property type="entry name" value="GroES-like"/>
    <property type="match status" value="1"/>
</dbReference>
<dbReference type="SMART" id="SM00829">
    <property type="entry name" value="PKS_ER"/>
    <property type="match status" value="1"/>
</dbReference>
<dbReference type="KEGG" id="pfy:PFICI_13209"/>
<evidence type="ECO:0000256" key="2">
    <source>
        <dbReference type="ARBA" id="ARBA00023002"/>
    </source>
</evidence>
<dbReference type="HOGENOM" id="CLU_026673_16_0_1"/>
<gene>
    <name evidence="4" type="ORF">PFICI_13209</name>
</gene>
<dbReference type="GeneID" id="19278222"/>
<evidence type="ECO:0000259" key="3">
    <source>
        <dbReference type="SMART" id="SM00829"/>
    </source>
</evidence>
<sequence length="342" mass="36867">MKEAYVAKGTVVTIIDSTIPQPKADEVLIKVVYAGSNPKDWKVPEWLDTNINQGDDVAGYVHEVGSNVTEFKKGDRVMGFHVMLSPHGAWAEYSIVPAHTTAKIPDNISFEQAAAIPLAALTAVVGLYSPTRLALPEPSNPAKEDIPLVIYGAASAVGYYTLQLAIKSNIHPLICVAGKSQDHVRGLLDPSKGDAIVDYRDGDAAVVDGIRRALGGRKLLHAYDAVSEKGSYQNLSQVLEPGSTITLVLPGKQYDDIPKHIKQTVTSVGSVHDAEKDLGYRYFRYISEGLKEGWFKPQPTRVVPGGLGGVQQALEDLKAGRVNAQKLVFEIAATEGLESSKI</sequence>
<dbReference type="CDD" id="cd08249">
    <property type="entry name" value="enoyl_reductase_like"/>
    <property type="match status" value="1"/>
</dbReference>
<dbReference type="OrthoDB" id="3233595at2759"/>
<protein>
    <recommendedName>
        <fullName evidence="3">Enoyl reductase (ER) domain-containing protein</fullName>
    </recommendedName>
</protein>
<comment type="similarity">
    <text evidence="1">Belongs to the zinc-containing alcohol dehydrogenase family.</text>
</comment>